<evidence type="ECO:0000313" key="1">
    <source>
        <dbReference type="EMBL" id="GAG16842.1"/>
    </source>
</evidence>
<organism evidence="1">
    <name type="scientific">marine sediment metagenome</name>
    <dbReference type="NCBI Taxonomy" id="412755"/>
    <lineage>
        <taxon>unclassified sequences</taxon>
        <taxon>metagenomes</taxon>
        <taxon>ecological metagenomes</taxon>
    </lineage>
</organism>
<reference evidence="1" key="1">
    <citation type="journal article" date="2014" name="Front. Microbiol.">
        <title>High frequency of phylogenetically diverse reductive dehalogenase-homologous genes in deep subseafloor sedimentary metagenomes.</title>
        <authorList>
            <person name="Kawai M."/>
            <person name="Futagami T."/>
            <person name="Toyoda A."/>
            <person name="Takaki Y."/>
            <person name="Nishi S."/>
            <person name="Hori S."/>
            <person name="Arai W."/>
            <person name="Tsubouchi T."/>
            <person name="Morono Y."/>
            <person name="Uchiyama I."/>
            <person name="Ito T."/>
            <person name="Fujiyama A."/>
            <person name="Inagaki F."/>
            <person name="Takami H."/>
        </authorList>
    </citation>
    <scope>NUCLEOTIDE SEQUENCE</scope>
    <source>
        <strain evidence="1">Expedition CK06-06</strain>
    </source>
</reference>
<name>X0W0G5_9ZZZZ</name>
<protein>
    <submittedName>
        <fullName evidence="1">Uncharacterized protein</fullName>
    </submittedName>
</protein>
<dbReference type="AlphaFoldDB" id="X0W0G5"/>
<comment type="caution">
    <text evidence="1">The sequence shown here is derived from an EMBL/GenBank/DDBJ whole genome shotgun (WGS) entry which is preliminary data.</text>
</comment>
<dbReference type="EMBL" id="BARS01037926">
    <property type="protein sequence ID" value="GAG16842.1"/>
    <property type="molecule type" value="Genomic_DNA"/>
</dbReference>
<proteinExistence type="predicted"/>
<gene>
    <name evidence="1" type="ORF">S01H1_58096</name>
</gene>
<accession>X0W0G5</accession>
<sequence>MGANEFEMKAKDALTRLGLSHWRVNWLPESLPQIRGQVIPENRLIEIFDIDEDDAWATFIHEVIEIKLRSLLRTYRILTNKLIEGYQKLADDEKDRFIEGLPGVFRDSV</sequence>